<dbReference type="EMBL" id="ON146449">
    <property type="protein sequence ID" value="UPW35177.1"/>
    <property type="molecule type" value="Genomic_DNA"/>
</dbReference>
<dbReference type="Gene3D" id="3.90.75.10">
    <property type="entry name" value="Homing Intron 3 (I-ppo) Encoded Endonuclease, Chain A"/>
    <property type="match status" value="1"/>
</dbReference>
<dbReference type="Proteomes" id="UP000831549">
    <property type="component" value="Segment"/>
</dbReference>
<evidence type="ECO:0000313" key="3">
    <source>
        <dbReference type="EMBL" id="UPW35177.1"/>
    </source>
</evidence>
<sequence>MTGCIDHGQKGSTCRGKGAGYGRSRFDGKTTGSHRKAYCIAHNLKLSDIAGLVVRHSCDNPRCINPEHLLLGTSSDNMQDRNKGARNLLGSRNPAARLTPEDVHSIREAYAGGETQVSIARRFWTSQGYISNIIKGRVWNEQKHPDNGL</sequence>
<accession>A0AAE9HG81</accession>
<evidence type="ECO:0000313" key="4">
    <source>
        <dbReference type="Proteomes" id="UP000831549"/>
    </source>
</evidence>
<dbReference type="SUPFAM" id="SSF54060">
    <property type="entry name" value="His-Me finger endonucleases"/>
    <property type="match status" value="1"/>
</dbReference>
<evidence type="ECO:0000256" key="1">
    <source>
        <dbReference type="SAM" id="MobiDB-lite"/>
    </source>
</evidence>
<feature type="region of interest" description="Disordered" evidence="1">
    <location>
        <begin position="1"/>
        <end position="31"/>
    </location>
</feature>
<dbReference type="Pfam" id="PF13392">
    <property type="entry name" value="HNH_3"/>
    <property type="match status" value="1"/>
</dbReference>
<dbReference type="GO" id="GO:0004519">
    <property type="term" value="F:endonuclease activity"/>
    <property type="evidence" value="ECO:0007669"/>
    <property type="project" value="InterPro"/>
</dbReference>
<proteinExistence type="predicted"/>
<dbReference type="InterPro" id="IPR003615">
    <property type="entry name" value="HNH_nuc"/>
</dbReference>
<evidence type="ECO:0000259" key="2">
    <source>
        <dbReference type="Pfam" id="PF13392"/>
    </source>
</evidence>
<feature type="region of interest" description="Disordered" evidence="1">
    <location>
        <begin position="74"/>
        <end position="93"/>
    </location>
</feature>
<dbReference type="InterPro" id="IPR044925">
    <property type="entry name" value="His-Me_finger_sf"/>
</dbReference>
<reference evidence="3 4" key="1">
    <citation type="submission" date="2022-03" db="EMBL/GenBank/DDBJ databases">
        <authorList>
            <person name="Tang M."/>
        </authorList>
    </citation>
    <scope>NUCLEOTIDE SEQUENCE [LARGE SCALE GENOMIC DNA]</scope>
</reference>
<gene>
    <name evidence="3" type="ORF">HCLLCEGK_00040</name>
</gene>
<dbReference type="InterPro" id="IPR044930">
    <property type="entry name" value="Homing_endonuclease_His-Me"/>
</dbReference>
<protein>
    <recommendedName>
        <fullName evidence="2">HNH nuclease domain-containing protein</fullName>
    </recommendedName>
</protein>
<organism evidence="3 4">
    <name type="scientific">Klebsiella phage FK1979</name>
    <dbReference type="NCBI Taxonomy" id="2936831"/>
    <lineage>
        <taxon>Viruses</taxon>
        <taxon>Duplodnaviria</taxon>
        <taxon>Heunggongvirae</taxon>
        <taxon>Uroviricota</taxon>
        <taxon>Caudoviricetes</taxon>
        <taxon>Autographivirales</taxon>
        <taxon>Autoscriptoviridae</taxon>
        <taxon>Slopekvirinae</taxon>
        <taxon>Drulisvirus</taxon>
        <taxon>Drulisvirus FK1979</taxon>
    </lineage>
</organism>
<keyword evidence="4" id="KW-1185">Reference proteome</keyword>
<feature type="domain" description="HNH nuclease" evidence="2">
    <location>
        <begin position="50"/>
        <end position="79"/>
    </location>
</feature>
<name>A0AAE9HG81_9CAUD</name>